<evidence type="ECO:0000313" key="3">
    <source>
        <dbReference type="EMBL" id="RAK15201.1"/>
    </source>
</evidence>
<dbReference type="Pfam" id="PF13786">
    <property type="entry name" value="DUF4179"/>
    <property type="match status" value="1"/>
</dbReference>
<feature type="domain" description="DUF4179" evidence="2">
    <location>
        <begin position="29"/>
        <end position="118"/>
    </location>
</feature>
<keyword evidence="1" id="KW-0812">Transmembrane</keyword>
<keyword evidence="1" id="KW-0472">Membrane</keyword>
<dbReference type="RefSeq" id="WP_111646472.1">
    <property type="nucleotide sequence ID" value="NZ_QLMH01000024.1"/>
</dbReference>
<dbReference type="Gene3D" id="2.60.40.1630">
    <property type="entry name" value="bacillus anthracis domain"/>
    <property type="match status" value="1"/>
</dbReference>
<dbReference type="EMBL" id="QLMH01000024">
    <property type="protein sequence ID" value="RAK15201.1"/>
    <property type="molecule type" value="Genomic_DNA"/>
</dbReference>
<evidence type="ECO:0000313" key="4">
    <source>
        <dbReference type="Proteomes" id="UP000248555"/>
    </source>
</evidence>
<keyword evidence="1" id="KW-1133">Transmembrane helix</keyword>
<proteinExistence type="predicted"/>
<sequence length="315" mass="34746">MDDLNNIKLPDNIDSLTANAISRGEKYKKKKTVYRKVLTTSLSICLVLTLGMTSFGASAKVMDFAGNVFEELKEIVGLRGGNEATKAINETVIDNKVSLTLQEVLCDEYGVYVSFVVRSEKPFSNTKDTQLLLYDDYAKVSFNNVNLDNGGKAGIEGKFIDKNTFIGVESYLFKDLKGEVPKNFDLDINIGAIALNTVHDNNIVRGNWKFSVPVSLNGEGVKVITPSIKHNNISIRKVTLSKLNTFMEIEMPSGLKEQEVSLFTDKGVEIDGISTEINESNSKALIKKRFKGIPDDTDSLIINFGAKGNIEVNIK</sequence>
<dbReference type="Proteomes" id="UP000248555">
    <property type="component" value="Unassembled WGS sequence"/>
</dbReference>
<organism evidence="3 4">
    <name type="scientific">Paranoxybacillus vitaminiphilus</name>
    <dbReference type="NCBI Taxonomy" id="581036"/>
    <lineage>
        <taxon>Bacteria</taxon>
        <taxon>Bacillati</taxon>
        <taxon>Bacillota</taxon>
        <taxon>Bacilli</taxon>
        <taxon>Bacillales</taxon>
        <taxon>Anoxybacillaceae</taxon>
        <taxon>Paranoxybacillus</taxon>
    </lineage>
</organism>
<accession>A0A327Y488</accession>
<dbReference type="InterPro" id="IPR025436">
    <property type="entry name" value="DUF4179"/>
</dbReference>
<dbReference type="AlphaFoldDB" id="A0A327Y488"/>
<gene>
    <name evidence="3" type="ORF">B0I26_12422</name>
</gene>
<comment type="caution">
    <text evidence="3">The sequence shown here is derived from an EMBL/GenBank/DDBJ whole genome shotgun (WGS) entry which is preliminary data.</text>
</comment>
<name>A0A327Y488_9BACL</name>
<evidence type="ECO:0000259" key="2">
    <source>
        <dbReference type="Pfam" id="PF13786"/>
    </source>
</evidence>
<dbReference type="OrthoDB" id="2541898at2"/>
<protein>
    <submittedName>
        <fullName evidence="3">Uncharacterized protein DUF4179</fullName>
    </submittedName>
</protein>
<feature type="transmembrane region" description="Helical" evidence="1">
    <location>
        <begin position="37"/>
        <end position="57"/>
    </location>
</feature>
<evidence type="ECO:0000256" key="1">
    <source>
        <dbReference type="SAM" id="Phobius"/>
    </source>
</evidence>
<reference evidence="3 4" key="1">
    <citation type="submission" date="2018-06" db="EMBL/GenBank/DDBJ databases">
        <title>Genomic Encyclopedia of Type Strains, Phase III (KMG-III): the genomes of soil and plant-associated and newly described type strains.</title>
        <authorList>
            <person name="Whitman W."/>
        </authorList>
    </citation>
    <scope>NUCLEOTIDE SEQUENCE [LARGE SCALE GENOMIC DNA]</scope>
    <source>
        <strain evidence="3 4">CGMCC 1.8979</strain>
    </source>
</reference>
<keyword evidence="4" id="KW-1185">Reference proteome</keyword>